<reference evidence="1 2" key="1">
    <citation type="submission" date="2019-03" db="EMBL/GenBank/DDBJ databases">
        <title>Genomic Encyclopedia of Type Strains, Phase IV (KMG-IV): sequencing the most valuable type-strain genomes for metagenomic binning, comparative biology and taxonomic classification.</title>
        <authorList>
            <person name="Goeker M."/>
        </authorList>
    </citation>
    <scope>NUCLEOTIDE SEQUENCE [LARGE SCALE GENOMIC DNA]</scope>
    <source>
        <strain evidence="1 2">DSM 100013</strain>
    </source>
</reference>
<organism evidence="1 2">
    <name type="scientific">Serpentinicella alkaliphila</name>
    <dbReference type="NCBI Taxonomy" id="1734049"/>
    <lineage>
        <taxon>Bacteria</taxon>
        <taxon>Bacillati</taxon>
        <taxon>Bacillota</taxon>
        <taxon>Clostridia</taxon>
        <taxon>Peptostreptococcales</taxon>
        <taxon>Natronincolaceae</taxon>
        <taxon>Serpentinicella</taxon>
    </lineage>
</organism>
<gene>
    <name evidence="1" type="ORF">EDD79_101142</name>
</gene>
<comment type="caution">
    <text evidence="1">The sequence shown here is derived from an EMBL/GenBank/DDBJ whole genome shotgun (WGS) entry which is preliminary data.</text>
</comment>
<evidence type="ECO:0000313" key="2">
    <source>
        <dbReference type="Proteomes" id="UP000295504"/>
    </source>
</evidence>
<dbReference type="AlphaFoldDB" id="A0A4R2TZC2"/>
<dbReference type="Proteomes" id="UP000295504">
    <property type="component" value="Unassembled WGS sequence"/>
</dbReference>
<name>A0A4R2TZC2_9FIRM</name>
<sequence>MNNYENALDRLYVEIKEIANQIIWLEASIKNIDFRSENYDEE</sequence>
<keyword evidence="2" id="KW-1185">Reference proteome</keyword>
<dbReference type="EMBL" id="SLYC01000011">
    <property type="protein sequence ID" value="TCQ03079.1"/>
    <property type="molecule type" value="Genomic_DNA"/>
</dbReference>
<accession>A0A4R2TZC2</accession>
<protein>
    <submittedName>
        <fullName evidence="1">Uncharacterized protein</fullName>
    </submittedName>
</protein>
<proteinExistence type="predicted"/>
<evidence type="ECO:0000313" key="1">
    <source>
        <dbReference type="EMBL" id="TCQ03079.1"/>
    </source>
</evidence>
<dbReference type="RefSeq" id="WP_279229885.1">
    <property type="nucleotide sequence ID" value="NZ_CP058648.1"/>
</dbReference>